<dbReference type="EMBL" id="JACEIK010007867">
    <property type="protein sequence ID" value="MCE3050737.1"/>
    <property type="molecule type" value="Genomic_DNA"/>
</dbReference>
<evidence type="ECO:0000313" key="3">
    <source>
        <dbReference type="Proteomes" id="UP000823775"/>
    </source>
</evidence>
<name>A0ABS8WLN2_DATST</name>
<feature type="compositionally biased region" description="Polar residues" evidence="1">
    <location>
        <begin position="99"/>
        <end position="114"/>
    </location>
</feature>
<keyword evidence="3" id="KW-1185">Reference proteome</keyword>
<reference evidence="2 3" key="1">
    <citation type="journal article" date="2021" name="BMC Genomics">
        <title>Datura genome reveals duplications of psychoactive alkaloid biosynthetic genes and high mutation rate following tissue culture.</title>
        <authorList>
            <person name="Rajewski A."/>
            <person name="Carter-House D."/>
            <person name="Stajich J."/>
            <person name="Litt A."/>
        </authorList>
    </citation>
    <scope>NUCLEOTIDE SEQUENCE [LARGE SCALE GENOMIC DNA]</scope>
    <source>
        <strain evidence="2">AR-01</strain>
    </source>
</reference>
<sequence>MEQWAKGKERGAGLVFHWLLMAEKERKRVTGDVSLEKMEDKMEGKRGTTGSVREKTCGRWEEQVADGRRERGTTAGAVSANKSQGSECNNELKNARAGNASNGLENASTGSKRR</sequence>
<organism evidence="2 3">
    <name type="scientific">Datura stramonium</name>
    <name type="common">Jimsonweed</name>
    <name type="synonym">Common thornapple</name>
    <dbReference type="NCBI Taxonomy" id="4076"/>
    <lineage>
        <taxon>Eukaryota</taxon>
        <taxon>Viridiplantae</taxon>
        <taxon>Streptophyta</taxon>
        <taxon>Embryophyta</taxon>
        <taxon>Tracheophyta</taxon>
        <taxon>Spermatophyta</taxon>
        <taxon>Magnoliopsida</taxon>
        <taxon>eudicotyledons</taxon>
        <taxon>Gunneridae</taxon>
        <taxon>Pentapetalae</taxon>
        <taxon>asterids</taxon>
        <taxon>lamiids</taxon>
        <taxon>Solanales</taxon>
        <taxon>Solanaceae</taxon>
        <taxon>Solanoideae</taxon>
        <taxon>Datureae</taxon>
        <taxon>Datura</taxon>
    </lineage>
</organism>
<comment type="caution">
    <text evidence="2">The sequence shown here is derived from an EMBL/GenBank/DDBJ whole genome shotgun (WGS) entry which is preliminary data.</text>
</comment>
<feature type="compositionally biased region" description="Polar residues" evidence="1">
    <location>
        <begin position="80"/>
        <end position="92"/>
    </location>
</feature>
<gene>
    <name evidence="2" type="ORF">HAX54_047971</name>
</gene>
<proteinExistence type="predicted"/>
<feature type="compositionally biased region" description="Basic and acidic residues" evidence="1">
    <location>
        <begin position="39"/>
        <end position="72"/>
    </location>
</feature>
<evidence type="ECO:0000256" key="1">
    <source>
        <dbReference type="SAM" id="MobiDB-lite"/>
    </source>
</evidence>
<accession>A0ABS8WLN2</accession>
<evidence type="ECO:0000313" key="2">
    <source>
        <dbReference type="EMBL" id="MCE3050737.1"/>
    </source>
</evidence>
<feature type="region of interest" description="Disordered" evidence="1">
    <location>
        <begin position="39"/>
        <end position="114"/>
    </location>
</feature>
<dbReference type="Proteomes" id="UP000823775">
    <property type="component" value="Unassembled WGS sequence"/>
</dbReference>
<protein>
    <submittedName>
        <fullName evidence="2">Uncharacterized protein</fullName>
    </submittedName>
</protein>